<accession>E0E3M4</accession>
<dbReference type="Pfam" id="PF02325">
    <property type="entry name" value="CCB3_YggT"/>
    <property type="match status" value="1"/>
</dbReference>
<evidence type="ECO:0008006" key="4">
    <source>
        <dbReference type="Google" id="ProtNLM"/>
    </source>
</evidence>
<feature type="transmembrane region" description="Helical" evidence="1">
    <location>
        <begin position="41"/>
        <end position="60"/>
    </location>
</feature>
<keyword evidence="3" id="KW-1185">Reference proteome</keyword>
<evidence type="ECO:0000313" key="3">
    <source>
        <dbReference type="Proteomes" id="UP000003244"/>
    </source>
</evidence>
<keyword evidence="1" id="KW-0812">Transmembrane</keyword>
<name>E0E3M4_9FIRM</name>
<dbReference type="EMBL" id="ADGQ01000057">
    <property type="protein sequence ID" value="EFM64536.1"/>
    <property type="molecule type" value="Genomic_DNA"/>
</dbReference>
<dbReference type="AlphaFoldDB" id="E0E3M4"/>
<evidence type="ECO:0000313" key="2">
    <source>
        <dbReference type="EMBL" id="EFM64536.1"/>
    </source>
</evidence>
<reference evidence="2 3" key="1">
    <citation type="submission" date="2010-08" db="EMBL/GenBank/DDBJ databases">
        <authorList>
            <person name="Harkins D.M."/>
            <person name="Madupu R."/>
            <person name="Durkin A.S."/>
            <person name="Torralba M."/>
            <person name="Methe B."/>
            <person name="Sutton G.G."/>
            <person name="Nelson K.E."/>
        </authorList>
    </citation>
    <scope>NUCLEOTIDE SEQUENCE [LARGE SCALE GENOMIC DNA]</scope>
    <source>
        <strain evidence="2 3">DSM 17678</strain>
    </source>
</reference>
<proteinExistence type="predicted"/>
<keyword evidence="1" id="KW-0472">Membrane</keyword>
<protein>
    <recommendedName>
        <fullName evidence="4">YGGT family protein</fullName>
    </recommendedName>
</protein>
<dbReference type="GO" id="GO:0016020">
    <property type="term" value="C:membrane"/>
    <property type="evidence" value="ECO:0007669"/>
    <property type="project" value="InterPro"/>
</dbReference>
<comment type="caution">
    <text evidence="2">The sequence shown here is derived from an EMBL/GenBank/DDBJ whole genome shotgun (WGS) entry which is preliminary data.</text>
</comment>
<dbReference type="STRING" id="596315.HMPREF0634_0518"/>
<dbReference type="InterPro" id="IPR003425">
    <property type="entry name" value="CCB3/YggT"/>
</dbReference>
<gene>
    <name evidence="2" type="ORF">HMPREF0634_0518</name>
</gene>
<dbReference type="eggNOG" id="COG0762">
    <property type="taxonomic scope" value="Bacteria"/>
</dbReference>
<sequence length="61" mass="7108">MSWFPGVQDSRLYALLDDFTEPVEAPMRKLLSRFNTGPIDMSPMLAIIFLWLLSRLIYAFL</sequence>
<keyword evidence="1" id="KW-1133">Transmembrane helix</keyword>
<evidence type="ECO:0000256" key="1">
    <source>
        <dbReference type="SAM" id="Phobius"/>
    </source>
</evidence>
<dbReference type="Proteomes" id="UP000003244">
    <property type="component" value="Unassembled WGS sequence"/>
</dbReference>
<organism evidence="2 3">
    <name type="scientific">Peptostreptococcus stomatis DSM 17678</name>
    <dbReference type="NCBI Taxonomy" id="596315"/>
    <lineage>
        <taxon>Bacteria</taxon>
        <taxon>Bacillati</taxon>
        <taxon>Bacillota</taxon>
        <taxon>Clostridia</taxon>
        <taxon>Peptostreptococcales</taxon>
        <taxon>Peptostreptococcaceae</taxon>
        <taxon>Peptostreptococcus</taxon>
    </lineage>
</organism>